<protein>
    <submittedName>
        <fullName evidence="2">Uncharacterized protein</fullName>
    </submittedName>
</protein>
<feature type="region of interest" description="Disordered" evidence="1">
    <location>
        <begin position="19"/>
        <end position="51"/>
    </location>
</feature>
<dbReference type="VEuPathDB" id="ToxoDB:CSUI_009256"/>
<feature type="non-terminal residue" evidence="2">
    <location>
        <position position="1"/>
    </location>
</feature>
<keyword evidence="3" id="KW-1185">Reference proteome</keyword>
<accession>A0A2C6KKD6</accession>
<evidence type="ECO:0000313" key="3">
    <source>
        <dbReference type="Proteomes" id="UP000221165"/>
    </source>
</evidence>
<name>A0A2C6KKD6_9APIC</name>
<reference evidence="2 3" key="1">
    <citation type="journal article" date="2017" name="Int. J. Parasitol.">
        <title>The genome of the protozoan parasite Cystoisospora suis and a reverse vaccinology approach to identify vaccine candidates.</title>
        <authorList>
            <person name="Palmieri N."/>
            <person name="Shrestha A."/>
            <person name="Ruttkowski B."/>
            <person name="Beck T."/>
            <person name="Vogl C."/>
            <person name="Tomley F."/>
            <person name="Blake D.P."/>
            <person name="Joachim A."/>
        </authorList>
    </citation>
    <scope>NUCLEOTIDE SEQUENCE [LARGE SCALE GENOMIC DNA]</scope>
    <source>
        <strain evidence="2 3">Wien I</strain>
    </source>
</reference>
<organism evidence="2 3">
    <name type="scientific">Cystoisospora suis</name>
    <dbReference type="NCBI Taxonomy" id="483139"/>
    <lineage>
        <taxon>Eukaryota</taxon>
        <taxon>Sar</taxon>
        <taxon>Alveolata</taxon>
        <taxon>Apicomplexa</taxon>
        <taxon>Conoidasida</taxon>
        <taxon>Coccidia</taxon>
        <taxon>Eucoccidiorida</taxon>
        <taxon>Eimeriorina</taxon>
        <taxon>Sarcocystidae</taxon>
        <taxon>Cystoisospora</taxon>
    </lineage>
</organism>
<dbReference type="RefSeq" id="XP_067918657.1">
    <property type="nucleotide sequence ID" value="XM_068069372.1"/>
</dbReference>
<dbReference type="EMBL" id="MIGC01005463">
    <property type="protein sequence ID" value="PHJ16932.1"/>
    <property type="molecule type" value="Genomic_DNA"/>
</dbReference>
<dbReference type="AlphaFoldDB" id="A0A2C6KKD6"/>
<proteinExistence type="predicted"/>
<comment type="caution">
    <text evidence="2">The sequence shown here is derived from an EMBL/GenBank/DDBJ whole genome shotgun (WGS) entry which is preliminary data.</text>
</comment>
<evidence type="ECO:0000256" key="1">
    <source>
        <dbReference type="SAM" id="MobiDB-lite"/>
    </source>
</evidence>
<evidence type="ECO:0000313" key="2">
    <source>
        <dbReference type="EMBL" id="PHJ16932.1"/>
    </source>
</evidence>
<gene>
    <name evidence="2" type="ORF">CSUI_009256</name>
</gene>
<dbReference type="Proteomes" id="UP000221165">
    <property type="component" value="Unassembled WGS sequence"/>
</dbReference>
<dbReference type="GeneID" id="94432583"/>
<sequence>RPFKGLVFGRLTLGQLKSIPSGSLKKDHSGDAAVEQEGEISDEKGESSSSQKFVLLNPDLSSLRSRVTPPHAARGGWRWQPPDNASRWIFRSKFPSPLCPSLF</sequence>
<feature type="non-terminal residue" evidence="2">
    <location>
        <position position="103"/>
    </location>
</feature>